<accession>A0A0W1SGI3</accession>
<comment type="caution">
    <text evidence="1">The sequence shown here is derived from an EMBL/GenBank/DDBJ whole genome shotgun (WGS) entry which is preliminary data.</text>
</comment>
<gene>
    <name evidence="1" type="ORF">AUR66_16465</name>
</gene>
<organism evidence="1 2">
    <name type="scientific">Haloferax profundi</name>
    <dbReference type="NCBI Taxonomy" id="1544718"/>
    <lineage>
        <taxon>Archaea</taxon>
        <taxon>Methanobacteriati</taxon>
        <taxon>Methanobacteriota</taxon>
        <taxon>Stenosarchaea group</taxon>
        <taxon>Halobacteria</taxon>
        <taxon>Halobacteriales</taxon>
        <taxon>Haloferacaceae</taxon>
        <taxon>Haloferax</taxon>
    </lineage>
</organism>
<proteinExistence type="predicted"/>
<keyword evidence="2" id="KW-1185">Reference proteome</keyword>
<name>A0A0W1SGI3_9EURY</name>
<dbReference type="RefSeq" id="WP_058572596.1">
    <property type="nucleotide sequence ID" value="NZ_LOPV01000272.1"/>
</dbReference>
<evidence type="ECO:0000313" key="2">
    <source>
        <dbReference type="Proteomes" id="UP000053157"/>
    </source>
</evidence>
<dbReference type="Proteomes" id="UP000053157">
    <property type="component" value="Unassembled WGS sequence"/>
</dbReference>
<evidence type="ECO:0000313" key="1">
    <source>
        <dbReference type="EMBL" id="KTG25156.1"/>
    </source>
</evidence>
<dbReference type="AlphaFoldDB" id="A0A0W1SGI3"/>
<reference evidence="1 2" key="1">
    <citation type="submission" date="2015-12" db="EMBL/GenBank/DDBJ databases">
        <title>Haloferax profundi sp. nov. isolated from the Discovery deep brine-seawater interface in the Red Sea.</title>
        <authorList>
            <person name="Zhang G."/>
            <person name="Stingl U."/>
            <person name="Rashid M."/>
        </authorList>
    </citation>
    <scope>NUCLEOTIDE SEQUENCE [LARGE SCALE GENOMIC DNA]</scope>
    <source>
        <strain evidence="1 2">SB29</strain>
    </source>
</reference>
<protein>
    <submittedName>
        <fullName evidence="1">Uncharacterized protein</fullName>
    </submittedName>
</protein>
<sequence>MSGVSALAVMGLAGCISGQSTSTTNVAQHIATHEQAFSQVPDHSEAGMTADVGFPAFVDEYLGFSIGKPDGWHIEYDGGIIAVKPVADDDTTVAFAYPIALPSDGTPDQAVAAFVSDLASGFEARGGQLTSSESQLTGSLDGVALTGELQAHTDGPQYVLSGGWAPDTDWGALREAILSIGASYMRRPGRPLVRALYEGTDATGGRTTWEYVVPEGWLLGDASSRGIDIYGNYDAEIEAYNAHVGFGYPPFGLGNHTPASFVDEYVGAIQQYSSFRILSWGQSRALGTETDATGTTWELHSFDYEATYGIEPMHGVMTAAVANYSIGYPQPRPYHSGMIWMREITLPEWDALAAITAVVQSYIRVVASQPGQGILSPVTNAPDYGADIMDVYQQRSASMDYLGREWEEAILSYETCTQESTGEVVYMPYSSYYPGGVDGGPAGYYIVRSDGSYEHTPVV</sequence>
<dbReference type="EMBL" id="LOPV01000272">
    <property type="protein sequence ID" value="KTG25156.1"/>
    <property type="molecule type" value="Genomic_DNA"/>
</dbReference>